<feature type="compositionally biased region" description="Basic and acidic residues" evidence="1">
    <location>
        <begin position="74"/>
        <end position="86"/>
    </location>
</feature>
<reference evidence="2" key="1">
    <citation type="submission" date="2023-08" db="EMBL/GenBank/DDBJ databases">
        <title>Black Yeasts Isolated from many extreme environments.</title>
        <authorList>
            <person name="Coleine C."/>
            <person name="Stajich J.E."/>
            <person name="Selbmann L."/>
        </authorList>
    </citation>
    <scope>NUCLEOTIDE SEQUENCE</scope>
    <source>
        <strain evidence="2">CCFEE 5810</strain>
    </source>
</reference>
<dbReference type="AlphaFoldDB" id="A0AAN7WPJ6"/>
<protein>
    <submittedName>
        <fullName evidence="2">Uncharacterized protein</fullName>
    </submittedName>
</protein>
<evidence type="ECO:0000313" key="3">
    <source>
        <dbReference type="Proteomes" id="UP001310594"/>
    </source>
</evidence>
<gene>
    <name evidence="2" type="ORF">LTR97_002182</name>
</gene>
<proteinExistence type="predicted"/>
<dbReference type="Proteomes" id="UP001310594">
    <property type="component" value="Unassembled WGS sequence"/>
</dbReference>
<dbReference type="EMBL" id="JAVRQU010000003">
    <property type="protein sequence ID" value="KAK5705068.1"/>
    <property type="molecule type" value="Genomic_DNA"/>
</dbReference>
<accession>A0AAN7WPJ6</accession>
<feature type="compositionally biased region" description="Polar residues" evidence="1">
    <location>
        <begin position="122"/>
        <end position="131"/>
    </location>
</feature>
<sequence>MTKRKASASLQAPAPTKKTKMTAKPVLSAEDQAAHDAKIKEHREYLLAGVGATIEDTMLPAATRKRKIVAKKSAAKEELVDEEGAKTPDGQTPRNAATSTKPKASTRKRKASILPTPKPSDSPESAGSKSADQAPDVTPPKAEKAKATPRKRKAEARATPDETVENAPPKKRIRAGANISSSSGKTDSPGKGVPPRPAPAPLTPILAAKVRQVHKYLADAKCNVSSLVRDPITSTHISIPELELNAALMRLRTDYGLGDANEAHIADVECCILNQYLAPVLQTPNQSWVVLDSTLRSDFLRQVQDKVVGHELGDVNLLEIELEMQSQQAQASLAQHEPTIKMLSSPEDMQAFFDKTLAGVIHSEKQRALGTEREQANAALRAAAGPQERRHMGICPQPPIPVI</sequence>
<name>A0AAN7WPJ6_9PEZI</name>
<feature type="region of interest" description="Disordered" evidence="1">
    <location>
        <begin position="1"/>
        <end position="35"/>
    </location>
</feature>
<evidence type="ECO:0000256" key="1">
    <source>
        <dbReference type="SAM" id="MobiDB-lite"/>
    </source>
</evidence>
<feature type="region of interest" description="Disordered" evidence="1">
    <location>
        <begin position="382"/>
        <end position="403"/>
    </location>
</feature>
<feature type="region of interest" description="Disordered" evidence="1">
    <location>
        <begin position="64"/>
        <end position="200"/>
    </location>
</feature>
<feature type="compositionally biased region" description="Polar residues" evidence="1">
    <location>
        <begin position="89"/>
        <end position="103"/>
    </location>
</feature>
<organism evidence="2 3">
    <name type="scientific">Elasticomyces elasticus</name>
    <dbReference type="NCBI Taxonomy" id="574655"/>
    <lineage>
        <taxon>Eukaryota</taxon>
        <taxon>Fungi</taxon>
        <taxon>Dikarya</taxon>
        <taxon>Ascomycota</taxon>
        <taxon>Pezizomycotina</taxon>
        <taxon>Dothideomycetes</taxon>
        <taxon>Dothideomycetidae</taxon>
        <taxon>Mycosphaerellales</taxon>
        <taxon>Teratosphaeriaceae</taxon>
        <taxon>Elasticomyces</taxon>
    </lineage>
</organism>
<comment type="caution">
    <text evidence="2">The sequence shown here is derived from an EMBL/GenBank/DDBJ whole genome shotgun (WGS) entry which is preliminary data.</text>
</comment>
<evidence type="ECO:0000313" key="2">
    <source>
        <dbReference type="EMBL" id="KAK5705068.1"/>
    </source>
</evidence>